<dbReference type="CDD" id="cd16454">
    <property type="entry name" value="RING-H2_PA-TM-RING"/>
    <property type="match status" value="1"/>
</dbReference>
<dbReference type="AlphaFoldDB" id="A0A150FX97"/>
<dbReference type="SMART" id="SM00184">
    <property type="entry name" value="RING"/>
    <property type="match status" value="1"/>
</dbReference>
<dbReference type="PROSITE" id="PS50089">
    <property type="entry name" value="ZF_RING_2"/>
    <property type="match status" value="1"/>
</dbReference>
<dbReference type="GO" id="GO:0008270">
    <property type="term" value="F:zinc ion binding"/>
    <property type="evidence" value="ECO:0007669"/>
    <property type="project" value="UniProtKB-KW"/>
</dbReference>
<protein>
    <recommendedName>
        <fullName evidence="6">RING-type domain-containing protein</fullName>
    </recommendedName>
</protein>
<keyword evidence="1" id="KW-0479">Metal-binding</keyword>
<evidence type="ECO:0000256" key="5">
    <source>
        <dbReference type="SAM" id="MobiDB-lite"/>
    </source>
</evidence>
<dbReference type="EMBL" id="LSYV01000178">
    <property type="protein sequence ID" value="KXZ42226.1"/>
    <property type="molecule type" value="Genomic_DNA"/>
</dbReference>
<dbReference type="GO" id="GO:0006511">
    <property type="term" value="P:ubiquitin-dependent protein catabolic process"/>
    <property type="evidence" value="ECO:0007669"/>
    <property type="project" value="TreeGrafter"/>
</dbReference>
<dbReference type="GO" id="GO:0005634">
    <property type="term" value="C:nucleus"/>
    <property type="evidence" value="ECO:0007669"/>
    <property type="project" value="TreeGrafter"/>
</dbReference>
<dbReference type="PANTHER" id="PTHR45931">
    <property type="entry name" value="SI:CH211-59O9.10"/>
    <property type="match status" value="1"/>
</dbReference>
<evidence type="ECO:0000313" key="8">
    <source>
        <dbReference type="Proteomes" id="UP000075714"/>
    </source>
</evidence>
<organism evidence="7 8">
    <name type="scientific">Gonium pectorale</name>
    <name type="common">Green alga</name>
    <dbReference type="NCBI Taxonomy" id="33097"/>
    <lineage>
        <taxon>Eukaryota</taxon>
        <taxon>Viridiplantae</taxon>
        <taxon>Chlorophyta</taxon>
        <taxon>core chlorophytes</taxon>
        <taxon>Chlorophyceae</taxon>
        <taxon>CS clade</taxon>
        <taxon>Chlamydomonadales</taxon>
        <taxon>Volvocaceae</taxon>
        <taxon>Gonium</taxon>
    </lineage>
</organism>
<evidence type="ECO:0000259" key="6">
    <source>
        <dbReference type="PROSITE" id="PS50089"/>
    </source>
</evidence>
<dbReference type="InterPro" id="IPR013083">
    <property type="entry name" value="Znf_RING/FYVE/PHD"/>
</dbReference>
<evidence type="ECO:0000256" key="2">
    <source>
        <dbReference type="ARBA" id="ARBA00022771"/>
    </source>
</evidence>
<dbReference type="Proteomes" id="UP000075714">
    <property type="component" value="Unassembled WGS sequence"/>
</dbReference>
<feature type="domain" description="RING-type" evidence="6">
    <location>
        <begin position="210"/>
        <end position="252"/>
    </location>
</feature>
<sequence length="272" mass="27722">MPFDALLSSVERNSGGGAGGGAAAALTAGLVAGQGGVAGTGGLLPPLPGLARPPLLPRARSTSPSLAGPDADDWPLADMAHFLLRDAAVPVVPLGGHRGRGQASPGRGYGGRPTLWAAGSELAHTSGRPHGALLDAYGDDGGFLGESSRPPASRGSLASASSRGGSGGLPLSYEQLLLLDESRVRRGVRPEVVRALPTRTAGRSDASSQCQVCLERFTPGATRIASLPCAHAFCAPCIRPWLAANATCPVCRWAFPPQQTRLLLEPPERPAA</sequence>
<comment type="caution">
    <text evidence="7">The sequence shown here is derived from an EMBL/GenBank/DDBJ whole genome shotgun (WGS) entry which is preliminary data.</text>
</comment>
<dbReference type="GO" id="GO:0061630">
    <property type="term" value="F:ubiquitin protein ligase activity"/>
    <property type="evidence" value="ECO:0007669"/>
    <property type="project" value="TreeGrafter"/>
</dbReference>
<dbReference type="SUPFAM" id="SSF57850">
    <property type="entry name" value="RING/U-box"/>
    <property type="match status" value="1"/>
</dbReference>
<evidence type="ECO:0000313" key="7">
    <source>
        <dbReference type="EMBL" id="KXZ42226.1"/>
    </source>
</evidence>
<dbReference type="STRING" id="33097.A0A150FX97"/>
<dbReference type="OrthoDB" id="546048at2759"/>
<dbReference type="InterPro" id="IPR001841">
    <property type="entry name" value="Znf_RING"/>
</dbReference>
<dbReference type="Gene3D" id="3.30.40.10">
    <property type="entry name" value="Zinc/RING finger domain, C3HC4 (zinc finger)"/>
    <property type="match status" value="1"/>
</dbReference>
<gene>
    <name evidence="7" type="ORF">GPECTOR_178g235</name>
</gene>
<dbReference type="Pfam" id="PF13639">
    <property type="entry name" value="zf-RING_2"/>
    <property type="match status" value="1"/>
</dbReference>
<evidence type="ECO:0000256" key="3">
    <source>
        <dbReference type="ARBA" id="ARBA00022833"/>
    </source>
</evidence>
<name>A0A150FX97_GONPE</name>
<proteinExistence type="predicted"/>
<evidence type="ECO:0000256" key="4">
    <source>
        <dbReference type="PROSITE-ProRule" id="PRU00175"/>
    </source>
</evidence>
<keyword evidence="3" id="KW-0862">Zinc</keyword>
<dbReference type="PANTHER" id="PTHR45931:SF3">
    <property type="entry name" value="RING ZINC FINGER-CONTAINING PROTEIN"/>
    <property type="match status" value="1"/>
</dbReference>
<reference evidence="8" key="1">
    <citation type="journal article" date="2016" name="Nat. Commun.">
        <title>The Gonium pectorale genome demonstrates co-option of cell cycle regulation during the evolution of multicellularity.</title>
        <authorList>
            <person name="Hanschen E.R."/>
            <person name="Marriage T.N."/>
            <person name="Ferris P.J."/>
            <person name="Hamaji T."/>
            <person name="Toyoda A."/>
            <person name="Fujiyama A."/>
            <person name="Neme R."/>
            <person name="Noguchi H."/>
            <person name="Minakuchi Y."/>
            <person name="Suzuki M."/>
            <person name="Kawai-Toyooka H."/>
            <person name="Smith D.R."/>
            <person name="Sparks H."/>
            <person name="Anderson J."/>
            <person name="Bakaric R."/>
            <person name="Luria V."/>
            <person name="Karger A."/>
            <person name="Kirschner M.W."/>
            <person name="Durand P.M."/>
            <person name="Michod R.E."/>
            <person name="Nozaki H."/>
            <person name="Olson B.J."/>
        </authorList>
    </citation>
    <scope>NUCLEOTIDE SEQUENCE [LARGE SCALE GENOMIC DNA]</scope>
    <source>
        <strain evidence="8">NIES-2863</strain>
    </source>
</reference>
<evidence type="ECO:0000256" key="1">
    <source>
        <dbReference type="ARBA" id="ARBA00022723"/>
    </source>
</evidence>
<keyword evidence="8" id="KW-1185">Reference proteome</keyword>
<accession>A0A150FX97</accession>
<feature type="compositionally biased region" description="Low complexity" evidence="5">
    <location>
        <begin position="145"/>
        <end position="163"/>
    </location>
</feature>
<keyword evidence="2 4" id="KW-0863">Zinc-finger</keyword>
<dbReference type="PROSITE" id="PS00518">
    <property type="entry name" value="ZF_RING_1"/>
    <property type="match status" value="1"/>
</dbReference>
<feature type="region of interest" description="Disordered" evidence="5">
    <location>
        <begin position="143"/>
        <end position="166"/>
    </location>
</feature>
<dbReference type="InterPro" id="IPR017907">
    <property type="entry name" value="Znf_RING_CS"/>
</dbReference>
<dbReference type="InterPro" id="IPR051834">
    <property type="entry name" value="RING_finger_E3_ligase"/>
</dbReference>